<evidence type="ECO:0000313" key="1">
    <source>
        <dbReference type="EMBL" id="CAB4294782.1"/>
    </source>
</evidence>
<reference evidence="2" key="1">
    <citation type="journal article" date="2020" name="Genome Biol.">
        <title>Gamete binning: chromosome-level and haplotype-resolved genome assembly enabled by high-throughput single-cell sequencing of gamete genomes.</title>
        <authorList>
            <person name="Campoy J.A."/>
            <person name="Sun H."/>
            <person name="Goel M."/>
            <person name="Jiao W.-B."/>
            <person name="Folz-Donahue K."/>
            <person name="Wang N."/>
            <person name="Rubio M."/>
            <person name="Liu C."/>
            <person name="Kukat C."/>
            <person name="Ruiz D."/>
            <person name="Huettel B."/>
            <person name="Schneeberger K."/>
        </authorList>
    </citation>
    <scope>NUCLEOTIDE SEQUENCE [LARGE SCALE GENOMIC DNA]</scope>
    <source>
        <strain evidence="2">cv. Rojo Pasion</strain>
    </source>
</reference>
<dbReference type="Proteomes" id="UP000507245">
    <property type="component" value="Unassembled WGS sequence"/>
</dbReference>
<name>A0A6J5W481_PRUAR</name>
<dbReference type="EMBL" id="CAEKKB010000001">
    <property type="protein sequence ID" value="CAB4294782.1"/>
    <property type="molecule type" value="Genomic_DNA"/>
</dbReference>
<gene>
    <name evidence="1" type="ORF">ORAREDHAP_LOCUS5842</name>
</gene>
<accession>A0A6J5W481</accession>
<sequence length="68" mass="7399">MEGCPLIISNQLLLPSQLTKSESLIQAVSQCVAFAGPLVQKKWPWAPLSYQQRAISAAPDSAAFTRKL</sequence>
<proteinExistence type="predicted"/>
<protein>
    <submittedName>
        <fullName evidence="1">Uncharacterized protein</fullName>
    </submittedName>
</protein>
<dbReference type="AlphaFoldDB" id="A0A6J5W481"/>
<evidence type="ECO:0000313" key="2">
    <source>
        <dbReference type="Proteomes" id="UP000507245"/>
    </source>
</evidence>
<organism evidence="1 2">
    <name type="scientific">Prunus armeniaca</name>
    <name type="common">Apricot</name>
    <name type="synonym">Armeniaca vulgaris</name>
    <dbReference type="NCBI Taxonomy" id="36596"/>
    <lineage>
        <taxon>Eukaryota</taxon>
        <taxon>Viridiplantae</taxon>
        <taxon>Streptophyta</taxon>
        <taxon>Embryophyta</taxon>
        <taxon>Tracheophyta</taxon>
        <taxon>Spermatophyta</taxon>
        <taxon>Magnoliopsida</taxon>
        <taxon>eudicotyledons</taxon>
        <taxon>Gunneridae</taxon>
        <taxon>Pentapetalae</taxon>
        <taxon>rosids</taxon>
        <taxon>fabids</taxon>
        <taxon>Rosales</taxon>
        <taxon>Rosaceae</taxon>
        <taxon>Amygdaloideae</taxon>
        <taxon>Amygdaleae</taxon>
        <taxon>Prunus</taxon>
    </lineage>
</organism>
<keyword evidence="2" id="KW-1185">Reference proteome</keyword>